<accession>A0A9P3LUV2</accession>
<evidence type="ECO:0000256" key="6">
    <source>
        <dbReference type="ARBA" id="ARBA00022842"/>
    </source>
</evidence>
<name>A0A9P3LUV2_9FUNG</name>
<dbReference type="GO" id="GO:0008408">
    <property type="term" value="F:3'-5' exonuclease activity"/>
    <property type="evidence" value="ECO:0007669"/>
    <property type="project" value="InterPro"/>
</dbReference>
<feature type="compositionally biased region" description="Low complexity" evidence="10">
    <location>
        <begin position="614"/>
        <end position="636"/>
    </location>
</feature>
<evidence type="ECO:0000256" key="10">
    <source>
        <dbReference type="SAM" id="MobiDB-lite"/>
    </source>
</evidence>
<dbReference type="OrthoDB" id="1920326at2759"/>
<dbReference type="InterPro" id="IPR012337">
    <property type="entry name" value="RNaseH-like_sf"/>
</dbReference>
<dbReference type="Gene3D" id="3.30.420.10">
    <property type="entry name" value="Ribonuclease H-like superfamily/Ribonuclease H"/>
    <property type="match status" value="1"/>
</dbReference>
<dbReference type="InterPro" id="IPR051132">
    <property type="entry name" value="3-5_Exonuclease_domain"/>
</dbReference>
<comment type="subcellular location">
    <subcellularLocation>
        <location evidence="1">Nucleus</location>
    </subcellularLocation>
</comment>
<sequence length="777" mass="86068">MANRRFHSAEASVSSTPAAPAVVPAASTSATGTTAAAAAAAAKRVKSKKPFPQQLTSSTSAPSQPPTPHWNNTSSARPKSRHSPSEHPHQHPTPRPHPSGPKAKREPRIQPIMTHKQSRPGHSRLPPAVRAPSPPAHGEEYLTPSVAILCEAMAEGHIQRVRELPPVFLASTYPEAELMMQLFTEYYEATKGSGGPGPVGLDTETTTTFITKVQQEVSLIQIATQDVCLIFQIYNILGVKQKRKIPFPPRLKAFLEDPQQLMCGVGIVGDAQGLRKDYGVDCQGLVELAHMASERRILGTSLADLDAMYGRPGREVIKTRKILGWNWDRETLDPKWVWYAAKDAFAGVAIYENMLAGQLKPGFQTFAQRFPLSEAETTQEILEVLVKTCGKGKPLTVNALLNSISKYYGRFRKIYQPEERYMAAQQYLQRLVREGKVIPVRDPEDTPVEENYILHKNDKLKLPGVEVSTILRSPEGLAAIQSFFNHRSLDLSTLSPKGMTTTAAQHPEEEGDQDLKDMRMFLDFAAQWDHPRKFAGMTNVYFQALANVENERIYRDELVRLGLDPAQHLLTRAERVQAAAEVAAAKNQTLDAGEGQDTKGDHHEDQEDTDKDTASLMSSSSLIDDDPQQQPQQQQPEKAESMAASLIDRSTLPKAELSKSKAKQEWSGFLARLEQRGLIRQDNTFYVLTPKVKSDLLTLASKSENKGQDQTRHLWTIVVSGNGMEDSDLMEGDVESPSVASSSSSSNPYQEEGPEKRLRLDTSMVEEEEREKAVSSL</sequence>
<dbReference type="Pfam" id="PF01612">
    <property type="entry name" value="DNA_pol_A_exo1"/>
    <property type="match status" value="1"/>
</dbReference>
<feature type="region of interest" description="Disordered" evidence="10">
    <location>
        <begin position="584"/>
        <end position="642"/>
    </location>
</feature>
<dbReference type="GO" id="GO:0046872">
    <property type="term" value="F:metal ion binding"/>
    <property type="evidence" value="ECO:0007669"/>
    <property type="project" value="UniProtKB-KW"/>
</dbReference>
<evidence type="ECO:0000256" key="1">
    <source>
        <dbReference type="ARBA" id="ARBA00004123"/>
    </source>
</evidence>
<keyword evidence="6" id="KW-0460">Magnesium</keyword>
<evidence type="ECO:0000256" key="3">
    <source>
        <dbReference type="ARBA" id="ARBA00022723"/>
    </source>
</evidence>
<dbReference type="GO" id="GO:0003676">
    <property type="term" value="F:nucleic acid binding"/>
    <property type="evidence" value="ECO:0007669"/>
    <property type="project" value="InterPro"/>
</dbReference>
<keyword evidence="4" id="KW-0378">Hydrolase</keyword>
<reference evidence="12" key="2">
    <citation type="journal article" date="2022" name="Microbiol. Resour. Announc.">
        <title>Whole-Genome Sequence of Entomortierella parvispora E1425, a Mucoromycotan Fungus Associated with Burkholderiaceae-Related Endosymbiotic Bacteria.</title>
        <authorList>
            <person name="Herlambang A."/>
            <person name="Guo Y."/>
            <person name="Takashima Y."/>
            <person name="Narisawa K."/>
            <person name="Ohta H."/>
            <person name="Nishizawa T."/>
        </authorList>
    </citation>
    <scope>NUCLEOTIDE SEQUENCE</scope>
    <source>
        <strain evidence="12">E1425</strain>
    </source>
</reference>
<evidence type="ECO:0000256" key="4">
    <source>
        <dbReference type="ARBA" id="ARBA00022801"/>
    </source>
</evidence>
<gene>
    <name evidence="12" type="ORF">EMPS_03788</name>
</gene>
<dbReference type="SUPFAM" id="SSF53098">
    <property type="entry name" value="Ribonuclease H-like"/>
    <property type="match status" value="1"/>
</dbReference>
<feature type="compositionally biased region" description="Low complexity" evidence="10">
    <location>
        <begin position="736"/>
        <end position="746"/>
    </location>
</feature>
<feature type="region of interest" description="Disordered" evidence="10">
    <location>
        <begin position="724"/>
        <end position="777"/>
    </location>
</feature>
<evidence type="ECO:0000313" key="13">
    <source>
        <dbReference type="Proteomes" id="UP000827284"/>
    </source>
</evidence>
<keyword evidence="5" id="KW-0269">Exonuclease</keyword>
<feature type="compositionally biased region" description="Low complexity" evidence="10">
    <location>
        <begin position="9"/>
        <end position="42"/>
    </location>
</feature>
<dbReference type="InterPro" id="IPR002562">
    <property type="entry name" value="3'-5'_exonuclease_dom"/>
</dbReference>
<keyword evidence="3" id="KW-0479">Metal-binding</keyword>
<dbReference type="GO" id="GO:0006139">
    <property type="term" value="P:nucleobase-containing compound metabolic process"/>
    <property type="evidence" value="ECO:0007669"/>
    <property type="project" value="InterPro"/>
</dbReference>
<feature type="compositionally biased region" description="Basic and acidic residues" evidence="10">
    <location>
        <begin position="596"/>
        <end position="605"/>
    </location>
</feature>
<keyword evidence="13" id="KW-1185">Reference proteome</keyword>
<evidence type="ECO:0000256" key="8">
    <source>
        <dbReference type="ARBA" id="ARBA00040531"/>
    </source>
</evidence>
<evidence type="ECO:0000256" key="5">
    <source>
        <dbReference type="ARBA" id="ARBA00022839"/>
    </source>
</evidence>
<proteinExistence type="predicted"/>
<feature type="compositionally biased region" description="Acidic residues" evidence="10">
    <location>
        <begin position="725"/>
        <end position="734"/>
    </location>
</feature>
<reference evidence="12" key="1">
    <citation type="submission" date="2021-11" db="EMBL/GenBank/DDBJ databases">
        <authorList>
            <person name="Herlambang A."/>
            <person name="Guo Y."/>
            <person name="Takashima Y."/>
            <person name="Nishizawa T."/>
        </authorList>
    </citation>
    <scope>NUCLEOTIDE SEQUENCE</scope>
    <source>
        <strain evidence="12">E1425</strain>
    </source>
</reference>
<evidence type="ECO:0000256" key="7">
    <source>
        <dbReference type="ARBA" id="ARBA00023242"/>
    </source>
</evidence>
<organism evidence="12 13">
    <name type="scientific">Entomortierella parvispora</name>
    <dbReference type="NCBI Taxonomy" id="205924"/>
    <lineage>
        <taxon>Eukaryota</taxon>
        <taxon>Fungi</taxon>
        <taxon>Fungi incertae sedis</taxon>
        <taxon>Mucoromycota</taxon>
        <taxon>Mortierellomycotina</taxon>
        <taxon>Mortierellomycetes</taxon>
        <taxon>Mortierellales</taxon>
        <taxon>Mortierellaceae</taxon>
        <taxon>Entomortierella</taxon>
    </lineage>
</organism>
<feature type="compositionally biased region" description="Low complexity" evidence="10">
    <location>
        <begin position="52"/>
        <end position="62"/>
    </location>
</feature>
<dbReference type="EMBL" id="BQFW01000005">
    <property type="protein sequence ID" value="GJJ71438.1"/>
    <property type="molecule type" value="Genomic_DNA"/>
</dbReference>
<keyword evidence="7" id="KW-0539">Nucleus</keyword>
<dbReference type="CDD" id="cd06141">
    <property type="entry name" value="WRN_exo"/>
    <property type="match status" value="1"/>
</dbReference>
<dbReference type="AlphaFoldDB" id="A0A9P3LUV2"/>
<protein>
    <recommendedName>
        <fullName evidence="8">3'-5' exonuclease</fullName>
    </recommendedName>
    <alternativeName>
        <fullName evidence="9">Werner Syndrome-like exonuclease</fullName>
    </alternativeName>
</protein>
<dbReference type="InterPro" id="IPR036397">
    <property type="entry name" value="RNaseH_sf"/>
</dbReference>
<evidence type="ECO:0000259" key="11">
    <source>
        <dbReference type="SMART" id="SM00474"/>
    </source>
</evidence>
<dbReference type="GO" id="GO:0005634">
    <property type="term" value="C:nucleus"/>
    <property type="evidence" value="ECO:0007669"/>
    <property type="project" value="UniProtKB-SubCell"/>
</dbReference>
<dbReference type="Proteomes" id="UP000827284">
    <property type="component" value="Unassembled WGS sequence"/>
</dbReference>
<feature type="domain" description="3'-5' exonuclease" evidence="11">
    <location>
        <begin position="180"/>
        <end position="359"/>
    </location>
</feature>
<evidence type="ECO:0000256" key="2">
    <source>
        <dbReference type="ARBA" id="ARBA00022722"/>
    </source>
</evidence>
<evidence type="ECO:0000313" key="12">
    <source>
        <dbReference type="EMBL" id="GJJ71438.1"/>
    </source>
</evidence>
<feature type="region of interest" description="Disordered" evidence="10">
    <location>
        <begin position="1"/>
        <end position="138"/>
    </location>
</feature>
<dbReference type="PANTHER" id="PTHR13620">
    <property type="entry name" value="3-5 EXONUCLEASE"/>
    <property type="match status" value="1"/>
</dbReference>
<keyword evidence="2" id="KW-0540">Nuclease</keyword>
<dbReference type="SMART" id="SM00474">
    <property type="entry name" value="35EXOc"/>
    <property type="match status" value="1"/>
</dbReference>
<dbReference type="PANTHER" id="PTHR13620:SF109">
    <property type="entry name" value="3'-5' EXONUCLEASE"/>
    <property type="match status" value="1"/>
</dbReference>
<comment type="caution">
    <text evidence="12">The sequence shown here is derived from an EMBL/GenBank/DDBJ whole genome shotgun (WGS) entry which is preliminary data.</text>
</comment>
<evidence type="ECO:0000256" key="9">
    <source>
        <dbReference type="ARBA" id="ARBA00042761"/>
    </source>
</evidence>